<accession>T1JVU9</accession>
<evidence type="ECO:0000313" key="5">
    <source>
        <dbReference type="EnsemblMetazoa" id="tetur02g05880.1"/>
    </source>
</evidence>
<dbReference type="PRINTS" id="PR00886">
    <property type="entry name" value="HIGHMOBLTY12"/>
</dbReference>
<reference evidence="5" key="2">
    <citation type="submission" date="2015-06" db="UniProtKB">
        <authorList>
            <consortium name="EnsemblMetazoa"/>
        </authorList>
    </citation>
    <scope>IDENTIFICATION</scope>
</reference>
<dbReference type="Pfam" id="PF09011">
    <property type="entry name" value="HMG_box_2"/>
    <property type="match status" value="1"/>
</dbReference>
<keyword evidence="2" id="KW-0539">Nucleus</keyword>
<keyword evidence="6" id="KW-1185">Reference proteome</keyword>
<dbReference type="OrthoDB" id="498543at2759"/>
<dbReference type="KEGG" id="tut:107371042"/>
<dbReference type="SUPFAM" id="SSF47095">
    <property type="entry name" value="HMG-box"/>
    <property type="match status" value="2"/>
</dbReference>
<feature type="compositionally biased region" description="Low complexity" evidence="3">
    <location>
        <begin position="314"/>
        <end position="372"/>
    </location>
</feature>
<feature type="compositionally biased region" description="Basic and acidic residues" evidence="3">
    <location>
        <begin position="9"/>
        <end position="23"/>
    </location>
</feature>
<feature type="DNA-binding region" description="HMG box" evidence="2">
    <location>
        <begin position="212"/>
        <end position="280"/>
    </location>
</feature>
<protein>
    <recommendedName>
        <fullName evidence="4">HMG box domain-containing protein</fullName>
    </recommendedName>
</protein>
<feature type="compositionally biased region" description="Basic and acidic residues" evidence="3">
    <location>
        <begin position="273"/>
        <end position="284"/>
    </location>
</feature>
<dbReference type="InterPro" id="IPR036910">
    <property type="entry name" value="HMG_box_dom_sf"/>
</dbReference>
<dbReference type="InterPro" id="IPR050342">
    <property type="entry name" value="HMGB"/>
</dbReference>
<dbReference type="GO" id="GO:0003677">
    <property type="term" value="F:DNA binding"/>
    <property type="evidence" value="ECO:0007669"/>
    <property type="project" value="UniProtKB-UniRule"/>
</dbReference>
<dbReference type="PANTHER" id="PTHR48112">
    <property type="entry name" value="HIGH MOBILITY GROUP PROTEIN DSP1"/>
    <property type="match status" value="1"/>
</dbReference>
<dbReference type="GO" id="GO:0005634">
    <property type="term" value="C:nucleus"/>
    <property type="evidence" value="ECO:0007669"/>
    <property type="project" value="UniProtKB-UniRule"/>
</dbReference>
<feature type="domain" description="HMG box" evidence="4">
    <location>
        <begin position="135"/>
        <end position="204"/>
    </location>
</feature>
<dbReference type="SMART" id="SM00398">
    <property type="entry name" value="HMG"/>
    <property type="match status" value="2"/>
</dbReference>
<evidence type="ECO:0000313" key="6">
    <source>
        <dbReference type="Proteomes" id="UP000015104"/>
    </source>
</evidence>
<reference evidence="6" key="1">
    <citation type="submission" date="2011-08" db="EMBL/GenBank/DDBJ databases">
        <authorList>
            <person name="Rombauts S."/>
        </authorList>
    </citation>
    <scope>NUCLEOTIDE SEQUENCE</scope>
    <source>
        <strain evidence="6">London</strain>
    </source>
</reference>
<gene>
    <name evidence="5" type="primary">107371042</name>
</gene>
<evidence type="ECO:0000256" key="3">
    <source>
        <dbReference type="SAM" id="MobiDB-lite"/>
    </source>
</evidence>
<dbReference type="eggNOG" id="KOG0381">
    <property type="taxonomic scope" value="Eukaryota"/>
</dbReference>
<dbReference type="Gene3D" id="1.10.30.10">
    <property type="entry name" value="High mobility group box domain"/>
    <property type="match status" value="2"/>
</dbReference>
<dbReference type="Proteomes" id="UP000015104">
    <property type="component" value="Unassembled WGS sequence"/>
</dbReference>
<evidence type="ECO:0000259" key="4">
    <source>
        <dbReference type="PROSITE" id="PS50118"/>
    </source>
</evidence>
<dbReference type="OMA" id="HITASHH"/>
<feature type="region of interest" description="Disordered" evidence="3">
    <location>
        <begin position="273"/>
        <end position="372"/>
    </location>
</feature>
<sequence>MSTGSLVDKAQHQRVNADKNQHQRVNADETFLPGHWNLNKIGHIARNPGHLVVPGGADAWSMVEVMSGGLNNNPGQHHLGQVTTTGHHVMYQNVQAVNASGSGQHHQQNQGMMVHHHGKSNKKKPKVNKDGVPAPKRATTAYINFTQWYREELKKSGRPIPKIGEFGKECAGKWNQMCEEEKQPFLEVAAKDRERYKKEMAVYKPARDANKPKRPGTAFMLFMGDFRKEMAGKEPEGGVAALAKLGGERWRGMTDEEKRPYVEKQNEEKVRYEANMEDYRRKSAESLTSGPQVKQARLSTEGSEGGEDSASTTNDNNQDHSNQSQSQDQQQQQAQNMVIRQQETPSPASSSPSPANQQQQQEQQEQQQEQNINNSSMSSMNINQAITNHALASMGYGQHSFGNFIHPGSPGVMAANYNQAHQGGLSVSNVGSSYLQSGAGGTYTQGPHYNWNQLN</sequence>
<organism evidence="5 6">
    <name type="scientific">Tetranychus urticae</name>
    <name type="common">Two-spotted spider mite</name>
    <dbReference type="NCBI Taxonomy" id="32264"/>
    <lineage>
        <taxon>Eukaryota</taxon>
        <taxon>Metazoa</taxon>
        <taxon>Ecdysozoa</taxon>
        <taxon>Arthropoda</taxon>
        <taxon>Chelicerata</taxon>
        <taxon>Arachnida</taxon>
        <taxon>Acari</taxon>
        <taxon>Acariformes</taxon>
        <taxon>Trombidiformes</taxon>
        <taxon>Prostigmata</taxon>
        <taxon>Eleutherengona</taxon>
        <taxon>Raphignathae</taxon>
        <taxon>Tetranychoidea</taxon>
        <taxon>Tetranychidae</taxon>
        <taxon>Tetranychus</taxon>
    </lineage>
</organism>
<feature type="DNA-binding region" description="HMG box" evidence="2">
    <location>
        <begin position="135"/>
        <end position="204"/>
    </location>
</feature>
<name>T1JVU9_TETUR</name>
<proteinExistence type="predicted"/>
<dbReference type="EMBL" id="CAEY01000797">
    <property type="status" value="NOT_ANNOTATED_CDS"/>
    <property type="molecule type" value="Genomic_DNA"/>
</dbReference>
<feature type="compositionally biased region" description="Basic residues" evidence="3">
    <location>
        <begin position="114"/>
        <end position="126"/>
    </location>
</feature>
<dbReference type="AlphaFoldDB" id="T1JVU9"/>
<dbReference type="CDD" id="cd22005">
    <property type="entry name" value="HMG-box_AtHMGB1-like"/>
    <property type="match status" value="1"/>
</dbReference>
<evidence type="ECO:0000256" key="1">
    <source>
        <dbReference type="ARBA" id="ARBA00023125"/>
    </source>
</evidence>
<feature type="region of interest" description="Disordered" evidence="3">
    <location>
        <begin position="1"/>
        <end position="23"/>
    </location>
</feature>
<dbReference type="InterPro" id="IPR009071">
    <property type="entry name" value="HMG_box_dom"/>
</dbReference>
<feature type="compositionally biased region" description="Polar residues" evidence="3">
    <location>
        <begin position="285"/>
        <end position="302"/>
    </location>
</feature>
<dbReference type="EnsemblMetazoa" id="tetur02g05880.1">
    <property type="protein sequence ID" value="tetur02g05880.1"/>
    <property type="gene ID" value="tetur02g05880"/>
</dbReference>
<dbReference type="STRING" id="32264.T1JVU9"/>
<dbReference type="GO" id="GO:0006357">
    <property type="term" value="P:regulation of transcription by RNA polymerase II"/>
    <property type="evidence" value="ECO:0007669"/>
    <property type="project" value="TreeGrafter"/>
</dbReference>
<evidence type="ECO:0000256" key="2">
    <source>
        <dbReference type="PROSITE-ProRule" id="PRU00267"/>
    </source>
</evidence>
<feature type="domain" description="HMG box" evidence="4">
    <location>
        <begin position="212"/>
        <end position="280"/>
    </location>
</feature>
<feature type="compositionally biased region" description="Low complexity" evidence="3">
    <location>
        <begin position="101"/>
        <end position="113"/>
    </location>
</feature>
<dbReference type="PROSITE" id="PS50118">
    <property type="entry name" value="HMG_BOX_2"/>
    <property type="match status" value="2"/>
</dbReference>
<dbReference type="HOGENOM" id="CLU_601769_0_0_1"/>
<dbReference type="PANTHER" id="PTHR48112:SF22">
    <property type="entry name" value="MITOCHONDRIAL TRANSCRIPTION FACTOR A, ISOFORM B"/>
    <property type="match status" value="1"/>
</dbReference>
<keyword evidence="1 2" id="KW-0238">DNA-binding</keyword>
<feature type="region of interest" description="Disordered" evidence="3">
    <location>
        <begin position="101"/>
        <end position="134"/>
    </location>
</feature>
<dbReference type="Pfam" id="PF00505">
    <property type="entry name" value="HMG_box"/>
    <property type="match status" value="1"/>
</dbReference>